<proteinExistence type="predicted"/>
<evidence type="ECO:0000256" key="2">
    <source>
        <dbReference type="ARBA" id="ARBA00012438"/>
    </source>
</evidence>
<keyword evidence="4" id="KW-0808">Transferase</keyword>
<feature type="domain" description="Histidine kinase" evidence="9">
    <location>
        <begin position="178"/>
        <end position="435"/>
    </location>
</feature>
<accession>A0A0C1N1M0</accession>
<evidence type="ECO:0000256" key="3">
    <source>
        <dbReference type="ARBA" id="ARBA00022553"/>
    </source>
</evidence>
<sequence>MNLAAEQNPTVLIVDDNPANLSVLSDALDQAGLEVWVAKSGKVALERVKYALPNLILLDVMMPEMDGFETCRQLKASPQTKDIPIIFMTALSETASKVEGFQVGAVDYITKPFQQEEVLSRVKLHLKLHDLAEKLELKNALLEQKVAEVTQAYDELEKMQIKLIQNEKLSSLGQMIAGISHEINNPMNFIYGNIIYAGEYTQDILNLLHLYQEDYPQPTSRIQAIIETIDIDFVQNDLLKLFDSIASGAQRIQSIVKSMRNFSRIDEANLKAVNIHEGLDSAIALLNYRLKATHKRPSIEVVKKYGELPLVECWAGQLNQVFMNILNNAIDALEEHNQYRSFEEIEQQPSRIEIHTTLNGDDKVAIHITDNGLGIDEETKAKLFDPFFTTKSVGRSGLGLSISREIVVKKHAGNLYCQSTLGQGTEFIVQIPIKQ</sequence>
<organism evidence="12">
    <name type="scientific">Tolypothrix bouteillei VB521301</name>
    <dbReference type="NCBI Taxonomy" id="1479485"/>
    <lineage>
        <taxon>Bacteria</taxon>
        <taxon>Bacillati</taxon>
        <taxon>Cyanobacteriota</taxon>
        <taxon>Cyanophyceae</taxon>
        <taxon>Nostocales</taxon>
        <taxon>Tolypothrichaceae</taxon>
        <taxon>Tolypothrix</taxon>
    </lineage>
</organism>
<evidence type="ECO:0000259" key="10">
    <source>
        <dbReference type="PROSITE" id="PS50110"/>
    </source>
</evidence>
<dbReference type="GO" id="GO:0009927">
    <property type="term" value="F:histidine phosphotransfer kinase activity"/>
    <property type="evidence" value="ECO:0007669"/>
    <property type="project" value="TreeGrafter"/>
</dbReference>
<evidence type="ECO:0000256" key="7">
    <source>
        <dbReference type="PROSITE-ProRule" id="PRU00169"/>
    </source>
</evidence>
<dbReference type="PROSITE" id="PS50110">
    <property type="entry name" value="RESPONSE_REGULATORY"/>
    <property type="match status" value="1"/>
</dbReference>
<keyword evidence="13" id="KW-1185">Reference proteome</keyword>
<evidence type="ECO:0000313" key="11">
    <source>
        <dbReference type="EMBL" id="KAF3883724.1"/>
    </source>
</evidence>
<dbReference type="InterPro" id="IPR001789">
    <property type="entry name" value="Sig_transdc_resp-reg_receiver"/>
</dbReference>
<evidence type="ECO:0000313" key="12">
    <source>
        <dbReference type="EMBL" id="KIE08397.1"/>
    </source>
</evidence>
<dbReference type="InterPro" id="IPR003594">
    <property type="entry name" value="HATPase_dom"/>
</dbReference>
<dbReference type="Pfam" id="PF00072">
    <property type="entry name" value="Response_reg"/>
    <property type="match status" value="1"/>
</dbReference>
<dbReference type="CDD" id="cd19920">
    <property type="entry name" value="REC_PA4781-like"/>
    <property type="match status" value="1"/>
</dbReference>
<comment type="caution">
    <text evidence="12">The sequence shown here is derived from an EMBL/GenBank/DDBJ whole genome shotgun (WGS) entry which is preliminary data.</text>
</comment>
<evidence type="ECO:0000256" key="6">
    <source>
        <dbReference type="ARBA" id="ARBA00023012"/>
    </source>
</evidence>
<reference evidence="11" key="2">
    <citation type="submission" date="2019-11" db="EMBL/GenBank/DDBJ databases">
        <title>Improved Assembly of Tolypothrix boutellei genome.</title>
        <authorList>
            <person name="Sarangi A.N."/>
            <person name="Mukherjee M."/>
            <person name="Ghosh S."/>
            <person name="Singh D."/>
            <person name="Das A."/>
            <person name="Kant S."/>
            <person name="Prusty A."/>
            <person name="Tripathy S."/>
        </authorList>
    </citation>
    <scope>NUCLEOTIDE SEQUENCE</scope>
    <source>
        <strain evidence="11">VB521301</strain>
    </source>
</reference>
<dbReference type="SMART" id="SM00387">
    <property type="entry name" value="HATPase_c"/>
    <property type="match status" value="1"/>
</dbReference>
<comment type="catalytic activity">
    <reaction evidence="1">
        <text>ATP + protein L-histidine = ADP + protein N-phospho-L-histidine.</text>
        <dbReference type="EC" id="2.7.13.3"/>
    </reaction>
</comment>
<dbReference type="SUPFAM" id="SSF47384">
    <property type="entry name" value="Homodimeric domain of signal transducing histidine kinase"/>
    <property type="match status" value="1"/>
</dbReference>
<keyword evidence="5" id="KW-0418">Kinase</keyword>
<dbReference type="InterPro" id="IPR036097">
    <property type="entry name" value="HisK_dim/P_sf"/>
</dbReference>
<dbReference type="PANTHER" id="PTHR43047:SF72">
    <property type="entry name" value="OSMOSENSING HISTIDINE PROTEIN KINASE SLN1"/>
    <property type="match status" value="1"/>
</dbReference>
<reference evidence="12" key="1">
    <citation type="journal article" date="2015" name="Genome Announc.">
        <title>Draft Genome Sequence of Tolypothrix boutellei Strain VB521301.</title>
        <authorList>
            <person name="Chandrababunaidu M.M."/>
            <person name="Singh D."/>
            <person name="Sen D."/>
            <person name="Bhan S."/>
            <person name="Das S."/>
            <person name="Gupta A."/>
            <person name="Adhikary S.P."/>
            <person name="Tripathy S."/>
        </authorList>
    </citation>
    <scope>NUCLEOTIDE SEQUENCE</scope>
    <source>
        <strain evidence="12">VB521301</strain>
    </source>
</reference>
<evidence type="ECO:0000256" key="8">
    <source>
        <dbReference type="SAM" id="Coils"/>
    </source>
</evidence>
<dbReference type="PROSITE" id="PS50109">
    <property type="entry name" value="HIS_KIN"/>
    <property type="match status" value="1"/>
</dbReference>
<keyword evidence="8" id="KW-0175">Coiled coil</keyword>
<dbReference type="SUPFAM" id="SSF52172">
    <property type="entry name" value="CheY-like"/>
    <property type="match status" value="1"/>
</dbReference>
<keyword evidence="6" id="KW-0902">Two-component regulatory system</keyword>
<evidence type="ECO:0000256" key="4">
    <source>
        <dbReference type="ARBA" id="ARBA00022679"/>
    </source>
</evidence>
<evidence type="ECO:0000256" key="1">
    <source>
        <dbReference type="ARBA" id="ARBA00000085"/>
    </source>
</evidence>
<evidence type="ECO:0000259" key="9">
    <source>
        <dbReference type="PROSITE" id="PS50109"/>
    </source>
</evidence>
<dbReference type="Gene3D" id="3.30.565.10">
    <property type="entry name" value="Histidine kinase-like ATPase, C-terminal domain"/>
    <property type="match status" value="1"/>
</dbReference>
<dbReference type="Pfam" id="PF02518">
    <property type="entry name" value="HATPase_c"/>
    <property type="match status" value="1"/>
</dbReference>
<dbReference type="PRINTS" id="PR00344">
    <property type="entry name" value="BCTRLSENSOR"/>
</dbReference>
<feature type="domain" description="Response regulatory" evidence="10">
    <location>
        <begin position="10"/>
        <end position="126"/>
    </location>
</feature>
<protein>
    <recommendedName>
        <fullName evidence="2">histidine kinase</fullName>
        <ecNumber evidence="2">2.7.13.3</ecNumber>
    </recommendedName>
</protein>
<dbReference type="InterPro" id="IPR036890">
    <property type="entry name" value="HATPase_C_sf"/>
</dbReference>
<dbReference type="Pfam" id="PF00512">
    <property type="entry name" value="HisKA"/>
    <property type="match status" value="1"/>
</dbReference>
<dbReference type="SUPFAM" id="SSF55874">
    <property type="entry name" value="ATPase domain of HSP90 chaperone/DNA topoisomerase II/histidine kinase"/>
    <property type="match status" value="1"/>
</dbReference>
<dbReference type="EMBL" id="JHEG04000002">
    <property type="protein sequence ID" value="KAF3883724.1"/>
    <property type="molecule type" value="Genomic_DNA"/>
</dbReference>
<dbReference type="Proteomes" id="UP000029738">
    <property type="component" value="Unassembled WGS sequence"/>
</dbReference>
<dbReference type="AlphaFoldDB" id="A0A0C1N1M0"/>
<dbReference type="OrthoDB" id="569699at2"/>
<dbReference type="STRING" id="1479485.DA73_0227795"/>
<dbReference type="GO" id="GO:0005886">
    <property type="term" value="C:plasma membrane"/>
    <property type="evidence" value="ECO:0007669"/>
    <property type="project" value="TreeGrafter"/>
</dbReference>
<dbReference type="Gene3D" id="3.40.50.2300">
    <property type="match status" value="1"/>
</dbReference>
<evidence type="ECO:0000256" key="5">
    <source>
        <dbReference type="ARBA" id="ARBA00022777"/>
    </source>
</evidence>
<feature type="modified residue" description="4-aspartylphosphate" evidence="7">
    <location>
        <position position="59"/>
    </location>
</feature>
<dbReference type="EMBL" id="JHEG02000058">
    <property type="protein sequence ID" value="KIE08397.1"/>
    <property type="molecule type" value="Genomic_DNA"/>
</dbReference>
<evidence type="ECO:0000313" key="13">
    <source>
        <dbReference type="Proteomes" id="UP000029738"/>
    </source>
</evidence>
<dbReference type="InterPro" id="IPR004358">
    <property type="entry name" value="Sig_transdc_His_kin-like_C"/>
</dbReference>
<gene>
    <name evidence="12" type="ORF">DA73_0227795</name>
    <name evidence="11" type="ORF">DA73_0400038995</name>
</gene>
<keyword evidence="3 7" id="KW-0597">Phosphoprotein</keyword>
<dbReference type="PANTHER" id="PTHR43047">
    <property type="entry name" value="TWO-COMPONENT HISTIDINE PROTEIN KINASE"/>
    <property type="match status" value="1"/>
</dbReference>
<dbReference type="InterPro" id="IPR011006">
    <property type="entry name" value="CheY-like_superfamily"/>
</dbReference>
<feature type="coiled-coil region" evidence="8">
    <location>
        <begin position="132"/>
        <end position="162"/>
    </location>
</feature>
<dbReference type="CDD" id="cd00082">
    <property type="entry name" value="HisKA"/>
    <property type="match status" value="1"/>
</dbReference>
<dbReference type="SMART" id="SM00448">
    <property type="entry name" value="REC"/>
    <property type="match status" value="1"/>
</dbReference>
<dbReference type="EC" id="2.7.13.3" evidence="2"/>
<dbReference type="RefSeq" id="WP_038077085.1">
    <property type="nucleotide sequence ID" value="NZ_JHEG04000002.1"/>
</dbReference>
<dbReference type="SMART" id="SM00388">
    <property type="entry name" value="HisKA"/>
    <property type="match status" value="1"/>
</dbReference>
<dbReference type="GO" id="GO:0000155">
    <property type="term" value="F:phosphorelay sensor kinase activity"/>
    <property type="evidence" value="ECO:0007669"/>
    <property type="project" value="InterPro"/>
</dbReference>
<dbReference type="InterPro" id="IPR005467">
    <property type="entry name" value="His_kinase_dom"/>
</dbReference>
<dbReference type="Gene3D" id="1.10.287.130">
    <property type="match status" value="1"/>
</dbReference>
<name>A0A0C1N1M0_9CYAN</name>
<dbReference type="InterPro" id="IPR003661">
    <property type="entry name" value="HisK_dim/P_dom"/>
</dbReference>